<organism evidence="1 2">
    <name type="scientific">Anaeromassilibacillus senegalensis</name>
    <dbReference type="NCBI Taxonomy" id="1673717"/>
    <lineage>
        <taxon>Bacteria</taxon>
        <taxon>Bacillati</taxon>
        <taxon>Bacillota</taxon>
        <taxon>Clostridia</taxon>
        <taxon>Eubacteriales</taxon>
        <taxon>Acutalibacteraceae</taxon>
        <taxon>Anaeromassilibacillus</taxon>
    </lineage>
</organism>
<reference evidence="1 2" key="1">
    <citation type="submission" date="2020-12" db="EMBL/GenBank/DDBJ databases">
        <title>Whole genome sequences of gut porcine anaerobes.</title>
        <authorList>
            <person name="Kubasova T."/>
            <person name="Jahodarova E."/>
            <person name="Rychlik I."/>
        </authorList>
    </citation>
    <scope>NUCLEOTIDE SEQUENCE [LARGE SCALE GENOMIC DNA]</scope>
    <source>
        <strain evidence="1 2">An867</strain>
    </source>
</reference>
<dbReference type="EMBL" id="JAFBIT010000002">
    <property type="protein sequence ID" value="MCF2652281.1"/>
    <property type="molecule type" value="Genomic_DNA"/>
</dbReference>
<comment type="caution">
    <text evidence="1">The sequence shown here is derived from an EMBL/GenBank/DDBJ whole genome shotgun (WGS) entry which is preliminary data.</text>
</comment>
<name>A0ABS9CM93_9FIRM</name>
<dbReference type="RefSeq" id="WP_235323342.1">
    <property type="nucleotide sequence ID" value="NZ_JAFBIT010000002.1"/>
</dbReference>
<proteinExistence type="predicted"/>
<gene>
    <name evidence="1" type="ORF">JQM67_06680</name>
</gene>
<protein>
    <submittedName>
        <fullName evidence="1">Uncharacterized protein</fullName>
    </submittedName>
</protein>
<dbReference type="Proteomes" id="UP001299220">
    <property type="component" value="Unassembled WGS sequence"/>
</dbReference>
<sequence length="115" mass="13451">MEASCKSLDCYNTKLLDDTAELVEETDTYSQYRYTVIHNGQEMDAYYFDQAGTWSDWYEDEYGNHECKFTIVEEFLVPVGYDGCVVSMANSRLEWPDGSYITDLDPDEFLLFRLN</sequence>
<evidence type="ECO:0000313" key="2">
    <source>
        <dbReference type="Proteomes" id="UP001299220"/>
    </source>
</evidence>
<evidence type="ECO:0000313" key="1">
    <source>
        <dbReference type="EMBL" id="MCF2652281.1"/>
    </source>
</evidence>
<keyword evidence="2" id="KW-1185">Reference proteome</keyword>
<accession>A0ABS9CM93</accession>